<accession>A0A183CCG9</accession>
<feature type="transmembrane region" description="Helical" evidence="3">
    <location>
        <begin position="141"/>
        <end position="166"/>
    </location>
</feature>
<evidence type="ECO:0000256" key="1">
    <source>
        <dbReference type="ARBA" id="ARBA00022574"/>
    </source>
</evidence>
<dbReference type="InterPro" id="IPR029347">
    <property type="entry name" value="Raptor_N"/>
</dbReference>
<organism evidence="5 6">
    <name type="scientific">Globodera pallida</name>
    <name type="common">Potato cyst nematode worm</name>
    <name type="synonym">Heterodera pallida</name>
    <dbReference type="NCBI Taxonomy" id="36090"/>
    <lineage>
        <taxon>Eukaryota</taxon>
        <taxon>Metazoa</taxon>
        <taxon>Ecdysozoa</taxon>
        <taxon>Nematoda</taxon>
        <taxon>Chromadorea</taxon>
        <taxon>Rhabditida</taxon>
        <taxon>Tylenchina</taxon>
        <taxon>Tylenchomorpha</taxon>
        <taxon>Tylenchoidea</taxon>
        <taxon>Heteroderidae</taxon>
        <taxon>Heteroderinae</taxon>
        <taxon>Globodera</taxon>
    </lineage>
</organism>
<evidence type="ECO:0000259" key="4">
    <source>
        <dbReference type="SMART" id="SM01302"/>
    </source>
</evidence>
<evidence type="ECO:0000313" key="6">
    <source>
        <dbReference type="WBParaSite" id="GPLIN_001057000"/>
    </source>
</evidence>
<proteinExistence type="predicted"/>
<dbReference type="PANTHER" id="PTHR12848:SF16">
    <property type="entry name" value="REGULATORY-ASSOCIATED PROTEIN OF MTOR"/>
    <property type="match status" value="1"/>
</dbReference>
<keyword evidence="5" id="KW-1185">Reference proteome</keyword>
<reference evidence="5" key="1">
    <citation type="submission" date="2014-05" db="EMBL/GenBank/DDBJ databases">
        <title>The genome and life-stage specific transcriptomes of Globodera pallida elucidate key aspects of plant parasitism by a cyst nematode.</title>
        <authorList>
            <person name="Cotton J.A."/>
            <person name="Lilley C.J."/>
            <person name="Jones L.M."/>
            <person name="Kikuchi T."/>
            <person name="Reid A.J."/>
            <person name="Thorpe P."/>
            <person name="Tsai I.J."/>
            <person name="Beasley H."/>
            <person name="Blok V."/>
            <person name="Cock P.J.A."/>
            <person name="Van den Akker S.E."/>
            <person name="Holroyd N."/>
            <person name="Hunt M."/>
            <person name="Mantelin S."/>
            <person name="Naghra H."/>
            <person name="Pain A."/>
            <person name="Palomares-Rius J.E."/>
            <person name="Zarowiecki M."/>
            <person name="Berriman M."/>
            <person name="Jones J.T."/>
            <person name="Urwin P.E."/>
        </authorList>
    </citation>
    <scope>NUCLEOTIDE SEQUENCE [LARGE SCALE GENOMIC DNA]</scope>
    <source>
        <strain evidence="5">Lindley</strain>
    </source>
</reference>
<keyword evidence="3" id="KW-0472">Membrane</keyword>
<name>A0A183CCG9_GLOPA</name>
<evidence type="ECO:0000313" key="5">
    <source>
        <dbReference type="Proteomes" id="UP000050741"/>
    </source>
</evidence>
<protein>
    <submittedName>
        <fullName evidence="6">Raptor_N domain-containing protein</fullName>
    </submittedName>
</protein>
<dbReference type="GO" id="GO:0030307">
    <property type="term" value="P:positive regulation of cell growth"/>
    <property type="evidence" value="ECO:0007669"/>
    <property type="project" value="TreeGrafter"/>
</dbReference>
<dbReference type="GO" id="GO:0031929">
    <property type="term" value="P:TOR signaling"/>
    <property type="evidence" value="ECO:0007669"/>
    <property type="project" value="InterPro"/>
</dbReference>
<evidence type="ECO:0000256" key="3">
    <source>
        <dbReference type="SAM" id="Phobius"/>
    </source>
</evidence>
<evidence type="ECO:0000256" key="2">
    <source>
        <dbReference type="ARBA" id="ARBA00022737"/>
    </source>
</evidence>
<dbReference type="InterPro" id="IPR004083">
    <property type="entry name" value="Raptor"/>
</dbReference>
<reference evidence="6" key="2">
    <citation type="submission" date="2016-06" db="UniProtKB">
        <authorList>
            <consortium name="WormBaseParasite"/>
        </authorList>
    </citation>
    <scope>IDENTIFICATION</scope>
</reference>
<dbReference type="SMART" id="SM01302">
    <property type="entry name" value="Raptor_N"/>
    <property type="match status" value="1"/>
</dbReference>
<dbReference type="GO" id="GO:0009267">
    <property type="term" value="P:cellular response to starvation"/>
    <property type="evidence" value="ECO:0007669"/>
    <property type="project" value="TreeGrafter"/>
</dbReference>
<dbReference type="WBParaSite" id="GPLIN_001057000">
    <property type="protein sequence ID" value="GPLIN_001057000"/>
    <property type="gene ID" value="GPLIN_001057000"/>
</dbReference>
<keyword evidence="2" id="KW-0677">Repeat</keyword>
<keyword evidence="1" id="KW-0853">WD repeat</keyword>
<feature type="transmembrane region" description="Helical" evidence="3">
    <location>
        <begin position="100"/>
        <end position="121"/>
    </location>
</feature>
<dbReference type="GO" id="GO:0005737">
    <property type="term" value="C:cytoplasm"/>
    <property type="evidence" value="ECO:0007669"/>
    <property type="project" value="TreeGrafter"/>
</dbReference>
<dbReference type="AlphaFoldDB" id="A0A183CCG9"/>
<dbReference type="GO" id="GO:0031931">
    <property type="term" value="C:TORC1 complex"/>
    <property type="evidence" value="ECO:0007669"/>
    <property type="project" value="InterPro"/>
</dbReference>
<dbReference type="GO" id="GO:0010506">
    <property type="term" value="P:regulation of autophagy"/>
    <property type="evidence" value="ECO:0007669"/>
    <property type="project" value="TreeGrafter"/>
</dbReference>
<feature type="domain" description="Raptor N-terminal CASPase-like" evidence="4">
    <location>
        <begin position="44"/>
        <end position="169"/>
    </location>
</feature>
<dbReference type="Pfam" id="PF14538">
    <property type="entry name" value="Raptor_N"/>
    <property type="match status" value="1"/>
</dbReference>
<sequence length="189" mass="21090">MPADTNREEKEKVWFREGRHVEEVQGASLETLKHKDDWRKIRERMKTVSVALVLCLNIGTDPPDVQKPHPCARKQAWVDPSEPSTKQHFFKHQNREKMKVQCVLCFFILSELFVVPAVVHAKPVKGKKLVEKRATGAMPMPMIVMPAVLAASTAIAGSSMAASSMLTMTAAKRRQHDYGILSSAGGTKK</sequence>
<keyword evidence="3" id="KW-0812">Transmembrane</keyword>
<keyword evidence="3" id="KW-1133">Transmembrane helix</keyword>
<dbReference type="PANTHER" id="PTHR12848">
    <property type="entry name" value="REGULATORY-ASSOCIATED PROTEIN OF MTOR"/>
    <property type="match status" value="1"/>
</dbReference>
<dbReference type="GO" id="GO:0071230">
    <property type="term" value="P:cellular response to amino acid stimulus"/>
    <property type="evidence" value="ECO:0007669"/>
    <property type="project" value="TreeGrafter"/>
</dbReference>
<dbReference type="GO" id="GO:0030674">
    <property type="term" value="F:protein-macromolecule adaptor activity"/>
    <property type="evidence" value="ECO:0007669"/>
    <property type="project" value="TreeGrafter"/>
</dbReference>
<dbReference type="Proteomes" id="UP000050741">
    <property type="component" value="Unassembled WGS sequence"/>
</dbReference>